<keyword evidence="2" id="KW-1185">Reference proteome</keyword>
<evidence type="ECO:0000313" key="2">
    <source>
        <dbReference type="Proteomes" id="UP000887540"/>
    </source>
</evidence>
<dbReference type="AlphaFoldDB" id="A0A914DTX1"/>
<sequence>MVPTPENNDRVPKDSSNDDDAENYARDGWRIGYEVHMEGVGMVNVYGASDDSDSDGYEGPGDVSDTENAEIRRAGYQAIPSLDEPNSGTDEEISGQTHGDYAPLPSSSVQPSIVSPHIQKEFQKMLDDAPNVHLNEKNLIEEPDRSIELNDEKISVIKSTMSQIQLATPSWANYVGDKKLTELLEQIKQIDGANDNHI</sequence>
<dbReference type="WBParaSite" id="ACRNAN_scaffold3679.g29275.t1">
    <property type="protein sequence ID" value="ACRNAN_scaffold3679.g29275.t1"/>
    <property type="gene ID" value="ACRNAN_scaffold3679.g29275"/>
</dbReference>
<accession>A0A914DTX1</accession>
<organism evidence="2 3">
    <name type="scientific">Acrobeloides nanus</name>
    <dbReference type="NCBI Taxonomy" id="290746"/>
    <lineage>
        <taxon>Eukaryota</taxon>
        <taxon>Metazoa</taxon>
        <taxon>Ecdysozoa</taxon>
        <taxon>Nematoda</taxon>
        <taxon>Chromadorea</taxon>
        <taxon>Rhabditida</taxon>
        <taxon>Tylenchina</taxon>
        <taxon>Cephalobomorpha</taxon>
        <taxon>Cephaloboidea</taxon>
        <taxon>Cephalobidae</taxon>
        <taxon>Acrobeloides</taxon>
    </lineage>
</organism>
<evidence type="ECO:0000256" key="1">
    <source>
        <dbReference type="SAM" id="MobiDB-lite"/>
    </source>
</evidence>
<evidence type="ECO:0000313" key="3">
    <source>
        <dbReference type="WBParaSite" id="ACRNAN_scaffold3679.g29275.t1"/>
    </source>
</evidence>
<feature type="region of interest" description="Disordered" evidence="1">
    <location>
        <begin position="1"/>
        <end position="23"/>
    </location>
</feature>
<reference evidence="3" key="1">
    <citation type="submission" date="2022-11" db="UniProtKB">
        <authorList>
            <consortium name="WormBaseParasite"/>
        </authorList>
    </citation>
    <scope>IDENTIFICATION</scope>
</reference>
<feature type="region of interest" description="Disordered" evidence="1">
    <location>
        <begin position="46"/>
        <end position="111"/>
    </location>
</feature>
<feature type="compositionally biased region" description="Basic and acidic residues" evidence="1">
    <location>
        <begin position="7"/>
        <end position="16"/>
    </location>
</feature>
<dbReference type="Pfam" id="PF06910">
    <property type="entry name" value="MEA1"/>
    <property type="match status" value="1"/>
</dbReference>
<name>A0A914DTX1_9BILA</name>
<protein>
    <submittedName>
        <fullName evidence="3">Male-enhanced antigen 1</fullName>
    </submittedName>
</protein>
<dbReference type="Proteomes" id="UP000887540">
    <property type="component" value="Unplaced"/>
</dbReference>
<proteinExistence type="predicted"/>